<dbReference type="Pfam" id="PF18135">
    <property type="entry name" value="Type_ISP_C"/>
    <property type="match status" value="1"/>
</dbReference>
<feature type="non-terminal residue" evidence="2">
    <location>
        <position position="125"/>
    </location>
</feature>
<name>A0A939FFQ9_9ACTN</name>
<dbReference type="Proteomes" id="UP000664167">
    <property type="component" value="Unassembled WGS sequence"/>
</dbReference>
<reference evidence="2" key="1">
    <citation type="submission" date="2021-03" db="EMBL/GenBank/DDBJ databases">
        <title>Streptomyces poriferae sp. nov., a novel marine sponge-derived Actinobacteria species with anti-MRSA activity.</title>
        <authorList>
            <person name="Sandoval-Powers M."/>
            <person name="Kralova S."/>
            <person name="Nguyen G.-S."/>
            <person name="Fawwal D."/>
            <person name="Degnes K."/>
            <person name="Klinkenberg G."/>
            <person name="Sletta H."/>
            <person name="Wentzel A."/>
            <person name="Liles M.R."/>
        </authorList>
    </citation>
    <scope>NUCLEOTIDE SEQUENCE</scope>
    <source>
        <strain evidence="2">DSM 41794</strain>
    </source>
</reference>
<keyword evidence="3" id="KW-1185">Reference proteome</keyword>
<comment type="caution">
    <text evidence="2">The sequence shown here is derived from an EMBL/GenBank/DDBJ whole genome shotgun (WGS) entry which is preliminary data.</text>
</comment>
<evidence type="ECO:0000259" key="1">
    <source>
        <dbReference type="Pfam" id="PF18135"/>
    </source>
</evidence>
<dbReference type="EMBL" id="JAFLRJ010001648">
    <property type="protein sequence ID" value="MBO0518436.1"/>
    <property type="molecule type" value="Genomic_DNA"/>
</dbReference>
<dbReference type="InterPro" id="IPR041635">
    <property type="entry name" value="Type_ISP_LLaBIII_C"/>
</dbReference>
<proteinExistence type="predicted"/>
<gene>
    <name evidence="2" type="ORF">J0695_43060</name>
</gene>
<dbReference type="RefSeq" id="WP_206970235.1">
    <property type="nucleotide sequence ID" value="NZ_JAFLRJ010001648.1"/>
</dbReference>
<organism evidence="2 3">
    <name type="scientific">Streptomyces beijiangensis</name>
    <dbReference type="NCBI Taxonomy" id="163361"/>
    <lineage>
        <taxon>Bacteria</taxon>
        <taxon>Bacillati</taxon>
        <taxon>Actinomycetota</taxon>
        <taxon>Actinomycetes</taxon>
        <taxon>Kitasatosporales</taxon>
        <taxon>Streptomycetaceae</taxon>
        <taxon>Streptomyces</taxon>
    </lineage>
</organism>
<feature type="domain" description="Type ISP restriction-modification enzyme LLaBIII C-terminal specificity" evidence="1">
    <location>
        <begin position="18"/>
        <end position="125"/>
    </location>
</feature>
<feature type="non-terminal residue" evidence="2">
    <location>
        <position position="1"/>
    </location>
</feature>
<sequence length="125" mass="14627">GAYQAAGNKDRIGRESALFRVYSSGLKSGRDAWVYNFSQVEVRKNMQSMIDCYNRQVDGFRERCVAQSIAVPTFTDVDSWIDTSPEKISWDRADKGRVARGERYRYDEEWIVPCTYRPFTKEWAY</sequence>
<protein>
    <recommendedName>
        <fullName evidence="1">Type ISP restriction-modification enzyme LLaBIII C-terminal specificity domain-containing protein</fullName>
    </recommendedName>
</protein>
<evidence type="ECO:0000313" key="3">
    <source>
        <dbReference type="Proteomes" id="UP000664167"/>
    </source>
</evidence>
<evidence type="ECO:0000313" key="2">
    <source>
        <dbReference type="EMBL" id="MBO0518436.1"/>
    </source>
</evidence>
<dbReference type="AlphaFoldDB" id="A0A939FFQ9"/>
<accession>A0A939FFQ9</accession>